<accession>A0ABU9F3M9</accession>
<comment type="similarity">
    <text evidence="1">Belongs to the short-chain dehydrogenases/reductases (SDR) family.</text>
</comment>
<dbReference type="SUPFAM" id="SSF51735">
    <property type="entry name" value="NAD(P)-binding Rossmann-fold domains"/>
    <property type="match status" value="1"/>
</dbReference>
<dbReference type="InterPro" id="IPR036291">
    <property type="entry name" value="NAD(P)-bd_dom_sf"/>
</dbReference>
<keyword evidence="4" id="KW-1185">Reference proteome</keyword>
<comment type="caution">
    <text evidence="3">The sequence shown here is derived from an EMBL/GenBank/DDBJ whole genome shotgun (WGS) entry which is preliminary data.</text>
</comment>
<dbReference type="Pfam" id="PF13561">
    <property type="entry name" value="adh_short_C2"/>
    <property type="match status" value="1"/>
</dbReference>
<dbReference type="CDD" id="cd05233">
    <property type="entry name" value="SDR_c"/>
    <property type="match status" value="1"/>
</dbReference>
<evidence type="ECO:0000313" key="4">
    <source>
        <dbReference type="Proteomes" id="UP001312893"/>
    </source>
</evidence>
<name>A0ABU9F3M9_9ENTR</name>
<evidence type="ECO:0000256" key="2">
    <source>
        <dbReference type="ARBA" id="ARBA00023002"/>
    </source>
</evidence>
<dbReference type="InterPro" id="IPR051122">
    <property type="entry name" value="SDR_DHRS6-like"/>
</dbReference>
<dbReference type="Proteomes" id="UP001312893">
    <property type="component" value="Unassembled WGS sequence"/>
</dbReference>
<evidence type="ECO:0000313" key="3">
    <source>
        <dbReference type="EMBL" id="MEL0550332.1"/>
    </source>
</evidence>
<reference evidence="3 4" key="1">
    <citation type="submission" date="2024-04" db="EMBL/GenBank/DDBJ databases">
        <title>Two novel Raoultella species associated with bleeding cankers of broadleaf hosts, Raoultella scottia sp. nov. and Raoultella lignicola sp. nov.</title>
        <authorList>
            <person name="Brady C.L."/>
        </authorList>
    </citation>
    <scope>NUCLEOTIDE SEQUENCE [LARGE SCALE GENOMIC DNA]</scope>
    <source>
        <strain evidence="3 4">TW_WC1a.1</strain>
    </source>
</reference>
<dbReference type="PANTHER" id="PTHR43477:SF1">
    <property type="entry name" value="DIHYDROANTICAPSIN 7-DEHYDROGENASE"/>
    <property type="match status" value="1"/>
</dbReference>
<dbReference type="PANTHER" id="PTHR43477">
    <property type="entry name" value="DIHYDROANTICAPSIN 7-DEHYDROGENASE"/>
    <property type="match status" value="1"/>
</dbReference>
<evidence type="ECO:0000256" key="1">
    <source>
        <dbReference type="ARBA" id="ARBA00006484"/>
    </source>
</evidence>
<keyword evidence="2" id="KW-0560">Oxidoreductase</keyword>
<dbReference type="InterPro" id="IPR002347">
    <property type="entry name" value="SDR_fam"/>
</dbReference>
<gene>
    <name evidence="3" type="ORF">QFI96_001275</name>
</gene>
<protein>
    <submittedName>
        <fullName evidence="3">SDR family oxidoreductase</fullName>
    </submittedName>
</protein>
<organism evidence="3 4">
    <name type="scientific">Raoultella lignicola</name>
    <dbReference type="NCBI Taxonomy" id="3040939"/>
    <lineage>
        <taxon>Bacteria</taxon>
        <taxon>Pseudomonadati</taxon>
        <taxon>Pseudomonadota</taxon>
        <taxon>Gammaproteobacteria</taxon>
        <taxon>Enterobacterales</taxon>
        <taxon>Enterobacteriaceae</taxon>
        <taxon>Klebsiella/Raoultella group</taxon>
        <taxon>Raoultella</taxon>
    </lineage>
</organism>
<dbReference type="Gene3D" id="3.40.50.720">
    <property type="entry name" value="NAD(P)-binding Rossmann-like Domain"/>
    <property type="match status" value="1"/>
</dbReference>
<sequence length="242" mass="25259">MVSLQHQTVAIIGGSSGIGFRVAQLAAEAGANLIVIGRHAGRLAEAKMSLTSAGATVETYAVDAHDHQALEALFAALPNIDHLISMVGDVMGGGFLSVSLSTIRHVMESKFFTNVKIGQLAAEKLNTGGSLIFTSGTGGRAQDACASYVGNLGINALVEGLAVELAPRARVNAVSPTWTITPFWRDMPAEQLEATRLRFAGTIPLGRTATIDELAGAYLFLLQNTFITGQHLAIDGGIMLGS</sequence>
<dbReference type="RefSeq" id="WP_331850786.1">
    <property type="nucleotide sequence ID" value="NZ_JARXNK020000094.1"/>
</dbReference>
<proteinExistence type="inferred from homology"/>
<dbReference type="EMBL" id="JARXNK020000094">
    <property type="protein sequence ID" value="MEL0550332.1"/>
    <property type="molecule type" value="Genomic_DNA"/>
</dbReference>
<dbReference type="PRINTS" id="PR00081">
    <property type="entry name" value="GDHRDH"/>
</dbReference>